<dbReference type="GO" id="GO:0008049">
    <property type="term" value="P:male courtship behavior"/>
    <property type="evidence" value="ECO:0007669"/>
    <property type="project" value="TreeGrafter"/>
</dbReference>
<evidence type="ECO:0000256" key="2">
    <source>
        <dbReference type="ARBA" id="ARBA00022475"/>
    </source>
</evidence>
<dbReference type="GO" id="GO:0050909">
    <property type="term" value="P:sensory perception of taste"/>
    <property type="evidence" value="ECO:0007669"/>
    <property type="project" value="InterPro"/>
</dbReference>
<feature type="transmembrane region" description="Helical" evidence="8">
    <location>
        <begin position="277"/>
        <end position="296"/>
    </location>
</feature>
<dbReference type="GO" id="GO:0005886">
    <property type="term" value="C:plasma membrane"/>
    <property type="evidence" value="ECO:0007669"/>
    <property type="project" value="UniProtKB-SubCell"/>
</dbReference>
<evidence type="ECO:0000256" key="5">
    <source>
        <dbReference type="ARBA" id="ARBA00023136"/>
    </source>
</evidence>
<comment type="function">
    <text evidence="8">Gustatory receptor which mediates acceptance or avoidance behavior, depending on its substrates.</text>
</comment>
<dbReference type="OrthoDB" id="6748730at2759"/>
<dbReference type="GO" id="GO:0007165">
    <property type="term" value="P:signal transduction"/>
    <property type="evidence" value="ECO:0007669"/>
    <property type="project" value="UniProtKB-KW"/>
</dbReference>
<evidence type="ECO:0000256" key="7">
    <source>
        <dbReference type="ARBA" id="ARBA00023224"/>
    </source>
</evidence>
<dbReference type="Pfam" id="PF08395">
    <property type="entry name" value="7tm_7"/>
    <property type="match status" value="1"/>
</dbReference>
<evidence type="ECO:0000256" key="8">
    <source>
        <dbReference type="RuleBase" id="RU363108"/>
    </source>
</evidence>
<dbReference type="GO" id="GO:0007635">
    <property type="term" value="P:chemosensory behavior"/>
    <property type="evidence" value="ECO:0007669"/>
    <property type="project" value="TreeGrafter"/>
</dbReference>
<dbReference type="Proteomes" id="UP000504633">
    <property type="component" value="Unplaced"/>
</dbReference>
<feature type="transmembrane region" description="Helical" evidence="8">
    <location>
        <begin position="352"/>
        <end position="369"/>
    </location>
</feature>
<dbReference type="OMA" id="LCYVVHF"/>
<keyword evidence="7 8" id="KW-0807">Transducer</keyword>
<dbReference type="AlphaFoldDB" id="A0A6J2SY05"/>
<organism evidence="9 10">
    <name type="scientific">Drosophila hydei</name>
    <name type="common">Fruit fly</name>
    <dbReference type="NCBI Taxonomy" id="7224"/>
    <lineage>
        <taxon>Eukaryota</taxon>
        <taxon>Metazoa</taxon>
        <taxon>Ecdysozoa</taxon>
        <taxon>Arthropoda</taxon>
        <taxon>Hexapoda</taxon>
        <taxon>Insecta</taxon>
        <taxon>Pterygota</taxon>
        <taxon>Neoptera</taxon>
        <taxon>Endopterygota</taxon>
        <taxon>Diptera</taxon>
        <taxon>Brachycera</taxon>
        <taxon>Muscomorpha</taxon>
        <taxon>Ephydroidea</taxon>
        <taxon>Drosophilidae</taxon>
        <taxon>Drosophila</taxon>
    </lineage>
</organism>
<dbReference type="PANTHER" id="PTHR21143">
    <property type="entry name" value="INVERTEBRATE GUSTATORY RECEPTOR"/>
    <property type="match status" value="1"/>
</dbReference>
<keyword evidence="3 8" id="KW-0812">Transmembrane</keyword>
<gene>
    <name evidence="10" type="primary">LOC111594298</name>
</gene>
<dbReference type="GeneID" id="111594298"/>
<accession>A0A6J2SY05</accession>
<comment type="subcellular location">
    <subcellularLocation>
        <location evidence="1 8">Cell membrane</location>
        <topology evidence="1 8">Multi-pass membrane protein</topology>
    </subcellularLocation>
</comment>
<keyword evidence="2 8" id="KW-1003">Cell membrane</keyword>
<dbReference type="GO" id="GO:0030425">
    <property type="term" value="C:dendrite"/>
    <property type="evidence" value="ECO:0007669"/>
    <property type="project" value="TreeGrafter"/>
</dbReference>
<name>A0A6J2SY05_DROHY</name>
<feature type="transmembrane region" description="Helical" evidence="8">
    <location>
        <begin position="168"/>
        <end position="189"/>
    </location>
</feature>
<feature type="transmembrane region" description="Helical" evidence="8">
    <location>
        <begin position="239"/>
        <end position="265"/>
    </location>
</feature>
<protein>
    <recommendedName>
        <fullName evidence="8">Gustatory receptor</fullName>
    </recommendedName>
</protein>
<comment type="similarity">
    <text evidence="8">Belongs to the insect chemoreceptor superfamily. Gustatory receptor (GR) family.</text>
</comment>
<dbReference type="PANTHER" id="PTHR21143:SF133">
    <property type="entry name" value="GUSTATORY AND PHEROMONE RECEPTOR 32A-RELATED"/>
    <property type="match status" value="1"/>
</dbReference>
<evidence type="ECO:0000256" key="4">
    <source>
        <dbReference type="ARBA" id="ARBA00022989"/>
    </source>
</evidence>
<dbReference type="KEGG" id="dhe:111594298"/>
<evidence type="ECO:0000313" key="10">
    <source>
        <dbReference type="RefSeq" id="XP_030081062.1"/>
    </source>
</evidence>
<feature type="transmembrane region" description="Helical" evidence="8">
    <location>
        <begin position="129"/>
        <end position="148"/>
    </location>
</feature>
<dbReference type="GO" id="GO:0043025">
    <property type="term" value="C:neuronal cell body"/>
    <property type="evidence" value="ECO:0007669"/>
    <property type="project" value="TreeGrafter"/>
</dbReference>
<sequence>MMKAEQFELYPYYWICRCLGIFCIEYDPRRARFRLHRSIVCYAMHVAMQIYLISCMVILVSFWTFCFNSAMTATGNHYERFVLFSAIVIQFVQNAWLLWLQTLQINVVRQVELYKRKYLMGRRLKLPQRLFLVLVFFNIIYFSNFLNACFTDWLANISALFKFSTIGFLLRALTSSFIQGIYVSLIHVIRHLLKANQAQLTALVHQLQQPKRSCSAILRLRACLDMHDRLLVLCTDEVSVVYGFSIWLCMLFSSLDASSILYIIMVTDTNNSLWEHIFKSLIWLSPTIMTAATALFSDTVHVQANKTAKILAKIPRTGSGLDKMVEKFLLKNLRQQPILTAYGFFALDKSTLFKLFTAIFTYMVILVQFKEMENSTKSLQKA</sequence>
<dbReference type="GO" id="GO:0030424">
    <property type="term" value="C:axon"/>
    <property type="evidence" value="ECO:0007669"/>
    <property type="project" value="TreeGrafter"/>
</dbReference>
<reference evidence="10" key="1">
    <citation type="submission" date="2025-08" db="UniProtKB">
        <authorList>
            <consortium name="RefSeq"/>
        </authorList>
    </citation>
    <scope>IDENTIFICATION</scope>
    <source>
        <strain evidence="10">15085-1641.00</strain>
        <tissue evidence="10">Whole body</tissue>
    </source>
</reference>
<keyword evidence="5 8" id="KW-0472">Membrane</keyword>
<keyword evidence="9" id="KW-1185">Reference proteome</keyword>
<evidence type="ECO:0000256" key="3">
    <source>
        <dbReference type="ARBA" id="ARBA00022692"/>
    </source>
</evidence>
<feature type="transmembrane region" description="Helical" evidence="8">
    <location>
        <begin position="39"/>
        <end position="63"/>
    </location>
</feature>
<keyword evidence="6 8" id="KW-0675">Receptor</keyword>
<dbReference type="RefSeq" id="XP_030081062.1">
    <property type="nucleotide sequence ID" value="XM_030225202.1"/>
</dbReference>
<dbReference type="CTD" id="117346"/>
<feature type="transmembrane region" description="Helical" evidence="8">
    <location>
        <begin position="83"/>
        <end position="108"/>
    </location>
</feature>
<evidence type="ECO:0000313" key="9">
    <source>
        <dbReference type="Proteomes" id="UP000504633"/>
    </source>
</evidence>
<proteinExistence type="inferred from homology"/>
<evidence type="ECO:0000256" key="1">
    <source>
        <dbReference type="ARBA" id="ARBA00004651"/>
    </source>
</evidence>
<evidence type="ECO:0000256" key="6">
    <source>
        <dbReference type="ARBA" id="ARBA00023170"/>
    </source>
</evidence>
<dbReference type="InterPro" id="IPR013604">
    <property type="entry name" value="7TM_chemorcpt"/>
</dbReference>
<keyword evidence="4 8" id="KW-1133">Transmembrane helix</keyword>